<sequence length="120" mass="13496">MGLTLGAIVLRVADLDRMVAFWSAALDLVPREEPSGDWASLQPRSGGGPNLSFDLRRSEYELPPRFHLDLYADDRPAEVARLVALGAREIPLHHHEEVDWTLLEDPEGNRFDVADRPRDA</sequence>
<dbReference type="PANTHER" id="PTHR35908:SF1">
    <property type="entry name" value="CONSERVED PROTEIN"/>
    <property type="match status" value="1"/>
</dbReference>
<protein>
    <recommendedName>
        <fullName evidence="1">VOC domain-containing protein</fullName>
    </recommendedName>
</protein>
<name>A0A4V3EAN4_9MICO</name>
<organism evidence="2 3">
    <name type="scientific">Amnibacterium kyonggiense</name>
    <dbReference type="NCBI Taxonomy" id="595671"/>
    <lineage>
        <taxon>Bacteria</taxon>
        <taxon>Bacillati</taxon>
        <taxon>Actinomycetota</taxon>
        <taxon>Actinomycetes</taxon>
        <taxon>Micrococcales</taxon>
        <taxon>Microbacteriaceae</taxon>
        <taxon>Amnibacterium</taxon>
    </lineage>
</organism>
<dbReference type="InterPro" id="IPR029068">
    <property type="entry name" value="Glyas_Bleomycin-R_OHBP_Dase"/>
</dbReference>
<dbReference type="Proteomes" id="UP000295344">
    <property type="component" value="Unassembled WGS sequence"/>
</dbReference>
<evidence type="ECO:0000259" key="1">
    <source>
        <dbReference type="PROSITE" id="PS51819"/>
    </source>
</evidence>
<evidence type="ECO:0000313" key="2">
    <source>
        <dbReference type="EMBL" id="TDS76974.1"/>
    </source>
</evidence>
<comment type="caution">
    <text evidence="2">The sequence shown here is derived from an EMBL/GenBank/DDBJ whole genome shotgun (WGS) entry which is preliminary data.</text>
</comment>
<dbReference type="CDD" id="cd06587">
    <property type="entry name" value="VOC"/>
    <property type="match status" value="1"/>
</dbReference>
<dbReference type="EMBL" id="SOAM01000002">
    <property type="protein sequence ID" value="TDS76974.1"/>
    <property type="molecule type" value="Genomic_DNA"/>
</dbReference>
<dbReference type="PANTHER" id="PTHR35908">
    <property type="entry name" value="HYPOTHETICAL FUSION PROTEIN"/>
    <property type="match status" value="1"/>
</dbReference>
<evidence type="ECO:0000313" key="3">
    <source>
        <dbReference type="Proteomes" id="UP000295344"/>
    </source>
</evidence>
<dbReference type="RefSeq" id="WP_246018055.1">
    <property type="nucleotide sequence ID" value="NZ_BAAARP010000002.1"/>
</dbReference>
<dbReference type="Pfam" id="PF18029">
    <property type="entry name" value="Glyoxalase_6"/>
    <property type="match status" value="1"/>
</dbReference>
<feature type="domain" description="VOC" evidence="1">
    <location>
        <begin position="4"/>
        <end position="116"/>
    </location>
</feature>
<keyword evidence="3" id="KW-1185">Reference proteome</keyword>
<dbReference type="Gene3D" id="3.10.180.10">
    <property type="entry name" value="2,3-Dihydroxybiphenyl 1,2-Dioxygenase, domain 1"/>
    <property type="match status" value="1"/>
</dbReference>
<accession>A0A4V3EAN4</accession>
<dbReference type="PROSITE" id="PS51819">
    <property type="entry name" value="VOC"/>
    <property type="match status" value="1"/>
</dbReference>
<dbReference type="InterPro" id="IPR037523">
    <property type="entry name" value="VOC_core"/>
</dbReference>
<dbReference type="InterPro" id="IPR041581">
    <property type="entry name" value="Glyoxalase_6"/>
</dbReference>
<proteinExistence type="predicted"/>
<dbReference type="SUPFAM" id="SSF54593">
    <property type="entry name" value="Glyoxalase/Bleomycin resistance protein/Dihydroxybiphenyl dioxygenase"/>
    <property type="match status" value="1"/>
</dbReference>
<gene>
    <name evidence="2" type="ORF">CLV52_1913</name>
</gene>
<dbReference type="AlphaFoldDB" id="A0A4V3EAN4"/>
<reference evidence="2 3" key="1">
    <citation type="submission" date="2019-03" db="EMBL/GenBank/DDBJ databases">
        <title>Genomic Encyclopedia of Archaeal and Bacterial Type Strains, Phase II (KMG-II): from individual species to whole genera.</title>
        <authorList>
            <person name="Goeker M."/>
        </authorList>
    </citation>
    <scope>NUCLEOTIDE SEQUENCE [LARGE SCALE GENOMIC DNA]</scope>
    <source>
        <strain evidence="2 3">DSM 24782</strain>
    </source>
</reference>